<accession>A0A1F5L598</accession>
<dbReference type="Pfam" id="PF01544">
    <property type="entry name" value="CorA"/>
    <property type="match status" value="1"/>
</dbReference>
<reference evidence="7 8" key="1">
    <citation type="journal article" date="2016" name="Sci. Rep.">
        <title>Penicillium arizonense, a new, genome sequenced fungal species, reveals a high chemical diversity in secreted metabolites.</title>
        <authorList>
            <person name="Grijseels S."/>
            <person name="Nielsen J.C."/>
            <person name="Randelovic M."/>
            <person name="Nielsen J."/>
            <person name="Nielsen K.F."/>
            <person name="Workman M."/>
            <person name="Frisvad J.C."/>
        </authorList>
    </citation>
    <scope>NUCLEOTIDE SEQUENCE [LARGE SCALE GENOMIC DNA]</scope>
    <source>
        <strain evidence="7 8">CBS 141311</strain>
    </source>
</reference>
<dbReference type="OrthoDB" id="5430750at2759"/>
<keyword evidence="4 6" id="KW-0472">Membrane</keyword>
<feature type="transmembrane region" description="Helical" evidence="6">
    <location>
        <begin position="603"/>
        <end position="629"/>
    </location>
</feature>
<evidence type="ECO:0000313" key="8">
    <source>
        <dbReference type="Proteomes" id="UP000177622"/>
    </source>
</evidence>
<evidence type="ECO:0000256" key="1">
    <source>
        <dbReference type="ARBA" id="ARBA00004141"/>
    </source>
</evidence>
<dbReference type="GeneID" id="34581297"/>
<feature type="transmembrane region" description="Helical" evidence="6">
    <location>
        <begin position="421"/>
        <end position="442"/>
    </location>
</feature>
<keyword evidence="2 6" id="KW-0812">Transmembrane</keyword>
<keyword evidence="3 6" id="KW-1133">Transmembrane helix</keyword>
<feature type="transmembrane region" description="Helical" evidence="6">
    <location>
        <begin position="641"/>
        <end position="664"/>
    </location>
</feature>
<dbReference type="AlphaFoldDB" id="A0A1F5L598"/>
<dbReference type="GO" id="GO:0016020">
    <property type="term" value="C:membrane"/>
    <property type="evidence" value="ECO:0007669"/>
    <property type="project" value="UniProtKB-SubCell"/>
</dbReference>
<evidence type="ECO:0000256" key="3">
    <source>
        <dbReference type="ARBA" id="ARBA00022989"/>
    </source>
</evidence>
<dbReference type="EMBL" id="LXJU01000032">
    <property type="protein sequence ID" value="OGE48099.1"/>
    <property type="molecule type" value="Genomic_DNA"/>
</dbReference>
<dbReference type="InterPro" id="IPR045863">
    <property type="entry name" value="CorA_TM1_TM2"/>
</dbReference>
<name>A0A1F5L598_PENAI</name>
<dbReference type="SUPFAM" id="SSF144083">
    <property type="entry name" value="Magnesium transport protein CorA, transmembrane region"/>
    <property type="match status" value="1"/>
</dbReference>
<dbReference type="Gene3D" id="1.20.58.340">
    <property type="entry name" value="Magnesium transport protein CorA, transmembrane region"/>
    <property type="match status" value="1"/>
</dbReference>
<comment type="subcellular location">
    <subcellularLocation>
        <location evidence="1">Membrane</location>
        <topology evidence="1">Multi-pass membrane protein</topology>
    </subcellularLocation>
</comment>
<sequence>MSQSEELRQIKEALNAIRMQIDHHIEFQRAASAITQQPQPQWLPRSEDWDQRSFEKWLRSLIPIQTKLERIRLKFFASLSNSTTNLRASIGVRPDDFPTSTLVPTRQNAAPMIVSQNPLVLLPWGTQPLDFRLKPLFDAWPKHLAWYPAFRDPVLSARALQKQFSHIDCPEEDLYWVFARGEKDIFVQICRMEYDDEGCPGFISESCLQESRLPNIPEGSLVLWEPSPVRKKNTRRHSTDKPWIGLGCGTIIDINLQDTAVLPMHLIAFILWRLRHAEDTGYPSYREQRFALEYLLSFASRWGAIQHPFGSFSQNISIYFNIRWMDISKSPREYNDTDLGLQIKRESGDIPHINRKVPMDLHLLEVRHGICLVSTIQPLPFYSLLLLQDREPCAVSPLREYVAVELAERATRLFKMRGGNVGRLTAIGFFLAFLSVLLETIVKNWDVSLDRLDETLVTSLSELKRSRRQDLMFDNDQFSKSDQYFTALQVLRICSDWIKQVNQGLKTLHSQIDISKASLDDDSDDDTNAHTAQDKEDERKRLHEMCSVVMAENEARSRPLLDRIERKVEEVKSLRDGLFNATSVREASKGTSLAEMSGRQNQYILVFTIATVFYLPMSFVTSFYGMHIFDQSGDSSSSQAPFIATFVVLSLATYILAASGLWFIKDRAEHKSNRRDQTYPNEKGKKQPALFGLPSKERSDSVV</sequence>
<dbReference type="GO" id="GO:0046873">
    <property type="term" value="F:metal ion transmembrane transporter activity"/>
    <property type="evidence" value="ECO:0007669"/>
    <property type="project" value="InterPro"/>
</dbReference>
<feature type="compositionally biased region" description="Basic and acidic residues" evidence="5">
    <location>
        <begin position="671"/>
        <end position="685"/>
    </location>
</feature>
<dbReference type="InterPro" id="IPR002523">
    <property type="entry name" value="MgTranspt_CorA/ZnTranspt_ZntB"/>
</dbReference>
<gene>
    <name evidence="7" type="ORF">PENARI_c032G04112</name>
</gene>
<evidence type="ECO:0000256" key="4">
    <source>
        <dbReference type="ARBA" id="ARBA00023136"/>
    </source>
</evidence>
<evidence type="ECO:0000256" key="5">
    <source>
        <dbReference type="SAM" id="MobiDB-lite"/>
    </source>
</evidence>
<organism evidence="7 8">
    <name type="scientific">Penicillium arizonense</name>
    <dbReference type="NCBI Taxonomy" id="1835702"/>
    <lineage>
        <taxon>Eukaryota</taxon>
        <taxon>Fungi</taxon>
        <taxon>Dikarya</taxon>
        <taxon>Ascomycota</taxon>
        <taxon>Pezizomycotina</taxon>
        <taxon>Eurotiomycetes</taxon>
        <taxon>Eurotiomycetidae</taxon>
        <taxon>Eurotiales</taxon>
        <taxon>Aspergillaceae</taxon>
        <taxon>Penicillium</taxon>
    </lineage>
</organism>
<protein>
    <submittedName>
        <fullName evidence="7">Uncharacterized protein</fullName>
    </submittedName>
</protein>
<evidence type="ECO:0000313" key="7">
    <source>
        <dbReference type="EMBL" id="OGE48099.1"/>
    </source>
</evidence>
<evidence type="ECO:0000256" key="2">
    <source>
        <dbReference type="ARBA" id="ARBA00022692"/>
    </source>
</evidence>
<evidence type="ECO:0000256" key="6">
    <source>
        <dbReference type="SAM" id="Phobius"/>
    </source>
</evidence>
<keyword evidence="8" id="KW-1185">Reference proteome</keyword>
<feature type="region of interest" description="Disordered" evidence="5">
    <location>
        <begin position="671"/>
        <end position="703"/>
    </location>
</feature>
<feature type="region of interest" description="Disordered" evidence="5">
    <location>
        <begin position="519"/>
        <end position="538"/>
    </location>
</feature>
<comment type="caution">
    <text evidence="7">The sequence shown here is derived from an EMBL/GenBank/DDBJ whole genome shotgun (WGS) entry which is preliminary data.</text>
</comment>
<dbReference type="RefSeq" id="XP_022483555.1">
    <property type="nucleotide sequence ID" value="XM_022636563.1"/>
</dbReference>
<dbReference type="Proteomes" id="UP000177622">
    <property type="component" value="Unassembled WGS sequence"/>
</dbReference>
<dbReference type="STRING" id="1835702.A0A1F5L598"/>
<proteinExistence type="predicted"/>